<evidence type="ECO:0000259" key="5">
    <source>
        <dbReference type="Pfam" id="PF03145"/>
    </source>
</evidence>
<evidence type="ECO:0000256" key="3">
    <source>
        <dbReference type="ARBA" id="ARBA00022771"/>
    </source>
</evidence>
<organism evidence="7 8">
    <name type="scientific">Arabidopsis thaliana</name>
    <name type="common">Mouse-ear cress</name>
    <dbReference type="NCBI Taxonomy" id="3702"/>
    <lineage>
        <taxon>Eukaryota</taxon>
        <taxon>Viridiplantae</taxon>
        <taxon>Streptophyta</taxon>
        <taxon>Embryophyta</taxon>
        <taxon>Tracheophyta</taxon>
        <taxon>Spermatophyta</taxon>
        <taxon>Magnoliopsida</taxon>
        <taxon>eudicotyledons</taxon>
        <taxon>Gunneridae</taxon>
        <taxon>Pentapetalae</taxon>
        <taxon>rosids</taxon>
        <taxon>malvids</taxon>
        <taxon>Brassicales</taxon>
        <taxon>Brassicaceae</taxon>
        <taxon>Camelineae</taxon>
        <taxon>Arabidopsis</taxon>
    </lineage>
</organism>
<dbReference type="Gene3D" id="3.30.160.60">
    <property type="entry name" value="Classic Zinc Finger"/>
    <property type="match status" value="1"/>
</dbReference>
<dbReference type="GO" id="GO:0005737">
    <property type="term" value="C:cytoplasm"/>
    <property type="evidence" value="ECO:0007669"/>
    <property type="project" value="InterPro"/>
</dbReference>
<dbReference type="Pfam" id="PF03145">
    <property type="entry name" value="Sina_TRAF"/>
    <property type="match status" value="1"/>
</dbReference>
<dbReference type="InterPro" id="IPR018121">
    <property type="entry name" value="7-in-absentia-prot_TRAF-dom"/>
</dbReference>
<evidence type="ECO:0000256" key="4">
    <source>
        <dbReference type="ARBA" id="ARBA00022833"/>
    </source>
</evidence>
<dbReference type="OrthoDB" id="941555at2759"/>
<keyword evidence="4" id="KW-0862">Zinc</keyword>
<dbReference type="PANTHER" id="PTHR10315:SF167">
    <property type="entry name" value="INACTIVE E3 UBIQUITIN-PROTEIN LIGASE SINAT6-RELATED"/>
    <property type="match status" value="1"/>
</dbReference>
<dbReference type="Proteomes" id="UP000006548">
    <property type="component" value="Chromosome 3"/>
</dbReference>
<reference evidence="8" key="2">
    <citation type="journal article" date="2017" name="Plant J.">
        <title>Araport11: a complete reannotation of the Arabidopsis thaliana reference genome.</title>
        <authorList>
            <person name="Cheng C.Y."/>
            <person name="Krishnakumar V."/>
            <person name="Chan A.P."/>
            <person name="Thibaud-Nissen F."/>
            <person name="Schobel S."/>
            <person name="Town C.D."/>
        </authorList>
    </citation>
    <scope>GENOME REANNOTATION</scope>
    <source>
        <strain evidence="8">cv. Columbia</strain>
    </source>
</reference>
<keyword evidence="2" id="KW-0479">Metal-binding</keyword>
<dbReference type="PhylomeDB" id="F4JDF6"/>
<dbReference type="Pfam" id="PF21361">
    <property type="entry name" value="Sina_ZnF"/>
    <property type="match status" value="1"/>
</dbReference>
<dbReference type="GeneID" id="820573"/>
<dbReference type="OMA" id="TPMYIAF"/>
<evidence type="ECO:0000313" key="6">
    <source>
        <dbReference type="Araport" id="AT3G13672"/>
    </source>
</evidence>
<reference evidence="7 8" key="1">
    <citation type="journal article" date="2000" name="Nature">
        <title>Sequence and analysis of chromosome 3 of the plant Arabidopsis thaliana.</title>
        <authorList>
            <consortium name="European Union Chromosome 3 Arabidopsis Sequencing Consortium"/>
            <consortium name="Institute for Genomic Research"/>
            <consortium name="Kazusa DNA Research Institute"/>
            <person name="Salanoubat M."/>
            <person name="Lemcke K."/>
            <person name="Rieger M."/>
            <person name="Ansorge W."/>
            <person name="Unseld M."/>
            <person name="Fartmann B."/>
            <person name="Valle G."/>
            <person name="Blocker H."/>
            <person name="Perez-Alonso M."/>
            <person name="Obermaier B."/>
            <person name="Delseny M."/>
            <person name="Boutry M."/>
            <person name="Grivell L.A."/>
            <person name="Mache R."/>
            <person name="Puigdomenech P."/>
            <person name="De Simone V."/>
            <person name="Choisne N."/>
            <person name="Artiguenave F."/>
            <person name="Robert C."/>
            <person name="Brottier P."/>
            <person name="Wincker P."/>
            <person name="Cattolico L."/>
            <person name="Weissenbach J."/>
            <person name="Saurin W."/>
            <person name="Quetier F."/>
            <person name="Schafer M."/>
            <person name="Muller-Auer S."/>
            <person name="Gabel C."/>
            <person name="Fuchs M."/>
            <person name="Benes V."/>
            <person name="Wurmbach E."/>
            <person name="Drzonek H."/>
            <person name="Erfle H."/>
            <person name="Jordan N."/>
            <person name="Bangert S."/>
            <person name="Wiedelmann R."/>
            <person name="Kranz H."/>
            <person name="Voss H."/>
            <person name="Holland R."/>
            <person name="Brandt P."/>
            <person name="Nyakatura G."/>
            <person name="Vezzi A."/>
            <person name="D'Angelo M."/>
            <person name="Pallavicini A."/>
            <person name="Toppo S."/>
            <person name="Simionati B."/>
            <person name="Conrad A."/>
            <person name="Hornischer K."/>
            <person name="Kauer G."/>
            <person name="Lohnert T.H."/>
            <person name="Nordsiek G."/>
            <person name="Reichelt J."/>
            <person name="Scharfe M."/>
            <person name="Schon O."/>
            <person name="Bargues M."/>
            <person name="Terol J."/>
            <person name="Climent J."/>
            <person name="Navarro P."/>
            <person name="Collado C."/>
            <person name="Perez-Perez A."/>
            <person name="Ottenwalder B."/>
            <person name="Duchemin D."/>
            <person name="Cooke R."/>
            <person name="Laudie M."/>
            <person name="Berger-Llauro C."/>
            <person name="Purnelle B."/>
            <person name="Masuy D."/>
            <person name="de Haan M."/>
            <person name="Maarse A.C."/>
            <person name="Alcaraz J.P."/>
            <person name="Cottet A."/>
            <person name="Casacuberta E."/>
            <person name="Monfort A."/>
            <person name="Argiriou A."/>
            <person name="flores M."/>
            <person name="Liguori R."/>
            <person name="Vitale D."/>
            <person name="Mannhaupt G."/>
            <person name="Haase D."/>
            <person name="Schoof H."/>
            <person name="Rudd S."/>
            <person name="Zaccaria P."/>
            <person name="Mewes H.W."/>
            <person name="Mayer K.F."/>
            <person name="Kaul S."/>
            <person name="Town C.D."/>
            <person name="Koo H.L."/>
            <person name="Tallon L.J."/>
            <person name="Jenkins J."/>
            <person name="Rooney T."/>
            <person name="Rizzo M."/>
            <person name="Walts A."/>
            <person name="Utterback T."/>
            <person name="Fujii C.Y."/>
            <person name="Shea T.P."/>
            <person name="Creasy T.H."/>
            <person name="Haas B."/>
            <person name="Maiti R."/>
            <person name="Wu D."/>
            <person name="Peterson J."/>
            <person name="Van Aken S."/>
            <person name="Pai G."/>
            <person name="Militscher J."/>
            <person name="Sellers P."/>
            <person name="Gill J.E."/>
            <person name="Feldblyum T.V."/>
            <person name="Preuss D."/>
            <person name="Lin X."/>
            <person name="Nierman W.C."/>
            <person name="Salzberg S.L."/>
            <person name="White O."/>
            <person name="Venter J.C."/>
            <person name="Fraser C.M."/>
            <person name="Kaneko T."/>
            <person name="Nakamura Y."/>
            <person name="Sato S."/>
            <person name="Kato T."/>
            <person name="Asamizu E."/>
            <person name="Sasamoto S."/>
            <person name="Kimura T."/>
            <person name="Idesawa K."/>
            <person name="Kawashima K."/>
            <person name="Kishida Y."/>
            <person name="Kiyokawa C."/>
            <person name="Kohara M."/>
            <person name="Matsumoto M."/>
            <person name="Matsuno A."/>
            <person name="Muraki A."/>
            <person name="Nakayama S."/>
            <person name="Nakazaki N."/>
            <person name="Shinpo S."/>
            <person name="Takeuchi C."/>
            <person name="Wada T."/>
            <person name="Watanabe A."/>
            <person name="Yamada M."/>
            <person name="Yasuda M."/>
            <person name="Tabata S."/>
        </authorList>
    </citation>
    <scope>NUCLEOTIDE SEQUENCE [LARGE SCALE GENOMIC DNA]</scope>
    <source>
        <strain evidence="8">cv. Columbia</strain>
    </source>
</reference>
<comment type="similarity">
    <text evidence="1">Belongs to the SINA (Seven in absentia) family.</text>
</comment>
<dbReference type="ExpressionAtlas" id="F4JDF6">
    <property type="expression patterns" value="baseline and differential"/>
</dbReference>
<keyword evidence="8" id="KW-1185">Reference proteome</keyword>
<dbReference type="TAIR" id="AT3G13672">
    <property type="gene designation" value="SINA2"/>
</dbReference>
<dbReference type="Gene3D" id="2.60.210.10">
    <property type="entry name" value="Apoptosis, Tumor Necrosis Factor Receptor Associated Protein 2, Chain A"/>
    <property type="match status" value="1"/>
</dbReference>
<dbReference type="InterPro" id="IPR052088">
    <property type="entry name" value="E3_ubiquitin-ligase_SINA"/>
</dbReference>
<evidence type="ECO:0000313" key="9">
    <source>
        <dbReference type="TAIR" id="AT3G13672"/>
    </source>
</evidence>
<dbReference type="AlphaFoldDB" id="F4JDF6"/>
<accession>F4JDF6</accession>
<name>F4JDF6_ARATH</name>
<dbReference type="RefSeq" id="NP_001319542.1">
    <property type="nucleotide sequence ID" value="NM_001338064.1"/>
</dbReference>
<gene>
    <name evidence="7 9" type="primary">SINA2</name>
    <name evidence="6 7" type="ordered locus">At3g13672</name>
</gene>
<keyword evidence="3" id="KW-0863">Zinc-finger</keyword>
<protein>
    <submittedName>
        <fullName evidence="7">TRAF-like superfamily protein</fullName>
    </submittedName>
</protein>
<sequence>MEPRINDLQVESRVHELLDFPVHTNQISSAIYECPNDHIENPKKKPYNCPHSGAKCDVTGDIQRLLLHLRNDHNVEMSDGRSFSHRYVHHDPKHLHHATWMLTVSYITDYLALFLQLCEFLSFNPLETMQLLDCCGRKFCLYFEAFHLRKTPMYMAFMQFMGDEEEAMSFSYSLQVGGNGRKLTWQGVPRSIRDSHKTVRDSQDGLIITRKLALFFSTDNNTTDKELKLKVSGRVWREQPVSI</sequence>
<dbReference type="GO" id="GO:0006511">
    <property type="term" value="P:ubiquitin-dependent protein catabolic process"/>
    <property type="evidence" value="ECO:0007669"/>
    <property type="project" value="InterPro"/>
</dbReference>
<evidence type="ECO:0000313" key="7">
    <source>
        <dbReference type="EMBL" id="AEE75392.2"/>
    </source>
</evidence>
<dbReference type="HOGENOM" id="CLU_028215_3_0_1"/>
<dbReference type="InterPro" id="IPR008974">
    <property type="entry name" value="TRAF-like"/>
</dbReference>
<dbReference type="SUPFAM" id="SSF49599">
    <property type="entry name" value="TRAF domain-like"/>
    <property type="match status" value="2"/>
</dbReference>
<dbReference type="PANTHER" id="PTHR10315">
    <property type="entry name" value="E3 UBIQUITIN PROTEIN LIGASE SIAH"/>
    <property type="match status" value="1"/>
</dbReference>
<evidence type="ECO:0000313" key="8">
    <source>
        <dbReference type="Proteomes" id="UP000006548"/>
    </source>
</evidence>
<proteinExistence type="inferred from homology"/>
<dbReference type="GO" id="GO:0008270">
    <property type="term" value="F:zinc ion binding"/>
    <property type="evidence" value="ECO:0007669"/>
    <property type="project" value="UniProtKB-KW"/>
</dbReference>
<dbReference type="Araport" id="AT3G13672"/>
<feature type="domain" description="Seven-in-absentia protein TRAF-like" evidence="5">
    <location>
        <begin position="133"/>
        <end position="231"/>
    </location>
</feature>
<dbReference type="EMBL" id="CP002686">
    <property type="protein sequence ID" value="AEE75392.2"/>
    <property type="molecule type" value="Genomic_DNA"/>
</dbReference>
<evidence type="ECO:0000256" key="2">
    <source>
        <dbReference type="ARBA" id="ARBA00022723"/>
    </source>
</evidence>
<evidence type="ECO:0000256" key="1">
    <source>
        <dbReference type="ARBA" id="ARBA00009119"/>
    </source>
</evidence>